<dbReference type="GO" id="GO:0006351">
    <property type="term" value="P:DNA-templated transcription"/>
    <property type="evidence" value="ECO:0007669"/>
    <property type="project" value="InterPro"/>
</dbReference>
<name>A0A9P5YWP4_9AGAR</name>
<feature type="domain" description="Zn(2)-C6 fungal-type" evidence="6">
    <location>
        <begin position="36"/>
        <end position="67"/>
    </location>
</feature>
<dbReference type="InterPro" id="IPR050613">
    <property type="entry name" value="Sec_Metabolite_Reg"/>
</dbReference>
<feature type="compositionally biased region" description="Low complexity" evidence="5">
    <location>
        <begin position="782"/>
        <end position="794"/>
    </location>
</feature>
<proteinExistence type="predicted"/>
<comment type="caution">
    <text evidence="7">The sequence shown here is derived from an EMBL/GenBank/DDBJ whole genome shotgun (WGS) entry which is preliminary data.</text>
</comment>
<organism evidence="7 8">
    <name type="scientific">Pholiota conissans</name>
    <dbReference type="NCBI Taxonomy" id="109636"/>
    <lineage>
        <taxon>Eukaryota</taxon>
        <taxon>Fungi</taxon>
        <taxon>Dikarya</taxon>
        <taxon>Basidiomycota</taxon>
        <taxon>Agaricomycotina</taxon>
        <taxon>Agaricomycetes</taxon>
        <taxon>Agaricomycetidae</taxon>
        <taxon>Agaricales</taxon>
        <taxon>Agaricineae</taxon>
        <taxon>Strophariaceae</taxon>
        <taxon>Pholiota</taxon>
    </lineage>
</organism>
<keyword evidence="4" id="KW-0175">Coiled coil</keyword>
<dbReference type="Proteomes" id="UP000807469">
    <property type="component" value="Unassembled WGS sequence"/>
</dbReference>
<dbReference type="GO" id="GO:0003677">
    <property type="term" value="F:DNA binding"/>
    <property type="evidence" value="ECO:0007669"/>
    <property type="project" value="InterPro"/>
</dbReference>
<feature type="compositionally biased region" description="Low complexity" evidence="5">
    <location>
        <begin position="706"/>
        <end position="726"/>
    </location>
</feature>
<keyword evidence="3" id="KW-0539">Nucleus</keyword>
<dbReference type="GO" id="GO:0005634">
    <property type="term" value="C:nucleus"/>
    <property type="evidence" value="ECO:0007669"/>
    <property type="project" value="UniProtKB-SubCell"/>
</dbReference>
<feature type="coiled-coil region" evidence="4">
    <location>
        <begin position="83"/>
        <end position="110"/>
    </location>
</feature>
<feature type="region of interest" description="Disordered" evidence="5">
    <location>
        <begin position="700"/>
        <end position="727"/>
    </location>
</feature>
<accession>A0A9P5YWP4</accession>
<evidence type="ECO:0000256" key="2">
    <source>
        <dbReference type="ARBA" id="ARBA00022723"/>
    </source>
</evidence>
<comment type="subcellular location">
    <subcellularLocation>
        <location evidence="1">Nucleus</location>
    </subcellularLocation>
</comment>
<dbReference type="PROSITE" id="PS50048">
    <property type="entry name" value="ZN2_CY6_FUNGAL_2"/>
    <property type="match status" value="1"/>
</dbReference>
<dbReference type="Pfam" id="PF04082">
    <property type="entry name" value="Fungal_trans"/>
    <property type="match status" value="1"/>
</dbReference>
<dbReference type="InterPro" id="IPR007219">
    <property type="entry name" value="XnlR_reg_dom"/>
</dbReference>
<protein>
    <recommendedName>
        <fullName evidence="6">Zn(2)-C6 fungal-type domain-containing protein</fullName>
    </recommendedName>
</protein>
<dbReference type="GO" id="GO:0000981">
    <property type="term" value="F:DNA-binding transcription factor activity, RNA polymerase II-specific"/>
    <property type="evidence" value="ECO:0007669"/>
    <property type="project" value="InterPro"/>
</dbReference>
<reference evidence="7" key="1">
    <citation type="submission" date="2020-11" db="EMBL/GenBank/DDBJ databases">
        <authorList>
            <consortium name="DOE Joint Genome Institute"/>
            <person name="Ahrendt S."/>
            <person name="Riley R."/>
            <person name="Andreopoulos W."/>
            <person name="Labutti K."/>
            <person name="Pangilinan J."/>
            <person name="Ruiz-Duenas F.J."/>
            <person name="Barrasa J.M."/>
            <person name="Sanchez-Garcia M."/>
            <person name="Camarero S."/>
            <person name="Miyauchi S."/>
            <person name="Serrano A."/>
            <person name="Linde D."/>
            <person name="Babiker R."/>
            <person name="Drula E."/>
            <person name="Ayuso-Fernandez I."/>
            <person name="Pacheco R."/>
            <person name="Padilla G."/>
            <person name="Ferreira P."/>
            <person name="Barriuso J."/>
            <person name="Kellner H."/>
            <person name="Castanera R."/>
            <person name="Alfaro M."/>
            <person name="Ramirez L."/>
            <person name="Pisabarro A.G."/>
            <person name="Kuo A."/>
            <person name="Tritt A."/>
            <person name="Lipzen A."/>
            <person name="He G."/>
            <person name="Yan M."/>
            <person name="Ng V."/>
            <person name="Cullen D."/>
            <person name="Martin F."/>
            <person name="Rosso M.-N."/>
            <person name="Henrissat B."/>
            <person name="Hibbett D."/>
            <person name="Martinez A.T."/>
            <person name="Grigoriev I.V."/>
        </authorList>
    </citation>
    <scope>NUCLEOTIDE SEQUENCE</scope>
    <source>
        <strain evidence="7">CIRM-BRFM 674</strain>
    </source>
</reference>
<dbReference type="PROSITE" id="PS00463">
    <property type="entry name" value="ZN2_CY6_FUNGAL_1"/>
    <property type="match status" value="1"/>
</dbReference>
<dbReference type="InterPro" id="IPR001138">
    <property type="entry name" value="Zn2Cys6_DnaBD"/>
</dbReference>
<keyword evidence="8" id="KW-1185">Reference proteome</keyword>
<gene>
    <name evidence="7" type="ORF">BDN70DRAFT_862320</name>
</gene>
<dbReference type="SUPFAM" id="SSF57701">
    <property type="entry name" value="Zn2/Cys6 DNA-binding domain"/>
    <property type="match status" value="1"/>
</dbReference>
<dbReference type="AlphaFoldDB" id="A0A9P5YWP4"/>
<evidence type="ECO:0000313" key="8">
    <source>
        <dbReference type="Proteomes" id="UP000807469"/>
    </source>
</evidence>
<dbReference type="PANTHER" id="PTHR31001:SF56">
    <property type="entry name" value="ZN(2)-C6 FUNGAL-TYPE DOMAIN-CONTAINING PROTEIN"/>
    <property type="match status" value="1"/>
</dbReference>
<sequence length="1042" mass="113692">MPVDTTRVVSPRRTQKKLTEEELKEIDRKRLLGELSCAECRRLKLRCDKKLPCGSCFRRGCESICPLGILAAGQGTRFILADTEQLHEKIYEMSNRIRQLEDALAILQSSVTDQRHPLLSEELLKIKFGSEAINPKHAELSDADSAINKSIDSLGTLSLGSSGKMQYFGGSAGSETLMMRADEEANHSSDDEEHESTPPRPDVFTEVEKLANLFPFTAKGRPNVRALELLETFLPPQEKALEMCDSFMNHAAYFFRPLKADELREGLVPSIYNISTTHGTNTPDTTDDNMPKDSAYNTPPHALATLFFIFALGCLLDLKLEPFNSEAEKYFDLGRAALSLRPVFEPNMFSVKAMGLMATYISLAGKKYTRDSAWCIMSFAAKLGQSIGLHRDSARWNMDPKTVQKRRNLFWEIFACDVSHSLALGRPPAIHLSYVDCEFPTDDDSSLSSTAEHQDGFWRMKHKFARNIYNSVADATLIAKSPSYSTILDLDRKVREISFPSTFNPYVTRDVGPEIFHSSSLSMRDFYASQHRTVTMLYLHRSFFAQAMLDHPTNPLLSPFAPSFLTAYRSGSIIIKASAHLFERCAAMAMRLWFLMYHTFSAAVVVGTVVTRSPNSNIASIAMRDFNVALSLFEQTAVHSARAKLALGVLLKLKDKAATIYQQFSGNSIDGESATSVGLIEDIEDDLAIFGGQMKVLKQKGKNSRSASTSSESPASSPEATSSTSPKLNPAMLGFGLGIPDVHPSLIRYLNQDSVKKTMEPMPLIAQLPRRISIPDAPPPAQQTSAQGASSSGPHISYERSKDISLSQLPQWNASAGTSNSTTPASDSSSSSFLPDSPSRDWATSSQRERRRSGFEYAPYGKPVAGGSGLGQSMSMGAAHNPSPLGLPANAGLQQPSIPPISPMSMGAFSAMAPLPEMRDADMASFMPVDPQPSTAEQATFFAQSAGGGGGGYSAHSFPGHTDMFDPSLTMGLNVDQMLGRSAAMGINLNAGFNWEEVRTSTMDPTGAVEMGLSSESGMDASWISFMRDCGIMDIGNANNVG</sequence>
<feature type="compositionally biased region" description="Low complexity" evidence="5">
    <location>
        <begin position="818"/>
        <end position="841"/>
    </location>
</feature>
<dbReference type="CDD" id="cd00067">
    <property type="entry name" value="GAL4"/>
    <property type="match status" value="1"/>
</dbReference>
<evidence type="ECO:0000256" key="4">
    <source>
        <dbReference type="SAM" id="Coils"/>
    </source>
</evidence>
<dbReference type="SMART" id="SM00906">
    <property type="entry name" value="Fungal_trans"/>
    <property type="match status" value="1"/>
</dbReference>
<evidence type="ECO:0000256" key="1">
    <source>
        <dbReference type="ARBA" id="ARBA00004123"/>
    </source>
</evidence>
<dbReference type="GO" id="GO:0008270">
    <property type="term" value="F:zinc ion binding"/>
    <property type="evidence" value="ECO:0007669"/>
    <property type="project" value="InterPro"/>
</dbReference>
<dbReference type="OrthoDB" id="424974at2759"/>
<dbReference type="PANTHER" id="PTHR31001">
    <property type="entry name" value="UNCHARACTERIZED TRANSCRIPTIONAL REGULATORY PROTEIN"/>
    <property type="match status" value="1"/>
</dbReference>
<dbReference type="InterPro" id="IPR036864">
    <property type="entry name" value="Zn2-C6_fun-type_DNA-bd_sf"/>
</dbReference>
<feature type="region of interest" description="Disordered" evidence="5">
    <location>
        <begin position="772"/>
        <end position="797"/>
    </location>
</feature>
<dbReference type="EMBL" id="MU155273">
    <property type="protein sequence ID" value="KAF9477057.1"/>
    <property type="molecule type" value="Genomic_DNA"/>
</dbReference>
<keyword evidence="2" id="KW-0479">Metal-binding</keyword>
<feature type="region of interest" description="Disordered" evidence="5">
    <location>
        <begin position="813"/>
        <end position="893"/>
    </location>
</feature>
<dbReference type="CDD" id="cd12148">
    <property type="entry name" value="fungal_TF_MHR"/>
    <property type="match status" value="1"/>
</dbReference>
<evidence type="ECO:0000313" key="7">
    <source>
        <dbReference type="EMBL" id="KAF9477057.1"/>
    </source>
</evidence>
<evidence type="ECO:0000259" key="6">
    <source>
        <dbReference type="PROSITE" id="PS50048"/>
    </source>
</evidence>
<evidence type="ECO:0000256" key="5">
    <source>
        <dbReference type="SAM" id="MobiDB-lite"/>
    </source>
</evidence>
<evidence type="ECO:0000256" key="3">
    <source>
        <dbReference type="ARBA" id="ARBA00023242"/>
    </source>
</evidence>
<dbReference type="Gene3D" id="4.10.240.10">
    <property type="entry name" value="Zn(2)-C6 fungal-type DNA-binding domain"/>
    <property type="match status" value="1"/>
</dbReference>